<organism evidence="2 3">
    <name type="scientific">Eucalyptus globulus</name>
    <name type="common">Tasmanian blue gum</name>
    <dbReference type="NCBI Taxonomy" id="34317"/>
    <lineage>
        <taxon>Eukaryota</taxon>
        <taxon>Viridiplantae</taxon>
        <taxon>Streptophyta</taxon>
        <taxon>Embryophyta</taxon>
        <taxon>Tracheophyta</taxon>
        <taxon>Spermatophyta</taxon>
        <taxon>Magnoliopsida</taxon>
        <taxon>eudicotyledons</taxon>
        <taxon>Gunneridae</taxon>
        <taxon>Pentapetalae</taxon>
        <taxon>rosids</taxon>
        <taxon>malvids</taxon>
        <taxon>Myrtales</taxon>
        <taxon>Myrtaceae</taxon>
        <taxon>Myrtoideae</taxon>
        <taxon>Eucalypteae</taxon>
        <taxon>Eucalyptus</taxon>
    </lineage>
</organism>
<reference evidence="2 3" key="1">
    <citation type="submission" date="2024-11" db="EMBL/GenBank/DDBJ databases">
        <title>Chromosome-level genome assembly of Eucalyptus globulus Labill. provides insights into its genome evolution.</title>
        <authorList>
            <person name="Li X."/>
        </authorList>
    </citation>
    <scope>NUCLEOTIDE SEQUENCE [LARGE SCALE GENOMIC DNA]</scope>
    <source>
        <strain evidence="2">CL2024</strain>
        <tissue evidence="2">Fresh tender leaves</tissue>
    </source>
</reference>
<evidence type="ECO:0000313" key="2">
    <source>
        <dbReference type="EMBL" id="KAL3729882.1"/>
    </source>
</evidence>
<dbReference type="Proteomes" id="UP001634007">
    <property type="component" value="Unassembled WGS sequence"/>
</dbReference>
<dbReference type="EMBL" id="JBJKBG010000007">
    <property type="protein sequence ID" value="KAL3729882.1"/>
    <property type="molecule type" value="Genomic_DNA"/>
</dbReference>
<sequence length="187" mass="20237">MDFTTRKASSAKSSYIVCEECAEERERGEGPSAFHCCPCDTVVVGFRTKAGPISRPSKSQGDTSDQAKNVELRTKVGPISRPSESQCGTSDQVKAVQLRTGAGLISRPSESQCGTSNQVKVVALRTEAGPISRPSPIKPNPSPSAAERTGWTPWDWSCLCVHARLGMPTCGCYNRPRNSVMSIWKPY</sequence>
<protein>
    <submittedName>
        <fullName evidence="2">Uncharacterized protein</fullName>
    </submittedName>
</protein>
<dbReference type="AlphaFoldDB" id="A0ABD3JTH5"/>
<accession>A0ABD3JTH5</accession>
<dbReference type="PANTHER" id="PTHR36351:SF1">
    <property type="entry name" value="EMBRYO SAC DEVELOPMENT ARREST 12"/>
    <property type="match status" value="1"/>
</dbReference>
<gene>
    <name evidence="2" type="ORF">ACJRO7_026951</name>
</gene>
<feature type="compositionally biased region" description="Polar residues" evidence="1">
    <location>
        <begin position="56"/>
        <end position="67"/>
    </location>
</feature>
<proteinExistence type="predicted"/>
<comment type="caution">
    <text evidence="2">The sequence shown here is derived from an EMBL/GenBank/DDBJ whole genome shotgun (WGS) entry which is preliminary data.</text>
</comment>
<evidence type="ECO:0000256" key="1">
    <source>
        <dbReference type="SAM" id="MobiDB-lite"/>
    </source>
</evidence>
<keyword evidence="3" id="KW-1185">Reference proteome</keyword>
<name>A0ABD3JTH5_EUCGL</name>
<dbReference type="PANTHER" id="PTHR36351">
    <property type="entry name" value="EMBRYO SAC DEVELOPMENT ARREST 12"/>
    <property type="match status" value="1"/>
</dbReference>
<feature type="region of interest" description="Disordered" evidence="1">
    <location>
        <begin position="50"/>
        <end position="69"/>
    </location>
</feature>
<evidence type="ECO:0000313" key="3">
    <source>
        <dbReference type="Proteomes" id="UP001634007"/>
    </source>
</evidence>